<sequence length="61" mass="6405">MGGKYKGKHVAGNIDRPEAISDDAGDEQEDDTRLDLGSGDGTTEAGDSQHAPEEIKDGYPS</sequence>
<evidence type="ECO:0000313" key="2">
    <source>
        <dbReference type="EMBL" id="NED96927.1"/>
    </source>
</evidence>
<reference evidence="2 3" key="1">
    <citation type="submission" date="2020-02" db="EMBL/GenBank/DDBJ databases">
        <authorList>
            <person name="Li X.-J."/>
            <person name="Feng X.-M."/>
        </authorList>
    </citation>
    <scope>NUCLEOTIDE SEQUENCE [LARGE SCALE GENOMIC DNA]</scope>
    <source>
        <strain evidence="2 3">CGMCC 4.7225</strain>
    </source>
</reference>
<feature type="compositionally biased region" description="Acidic residues" evidence="1">
    <location>
        <begin position="20"/>
        <end position="32"/>
    </location>
</feature>
<dbReference type="AlphaFoldDB" id="A0A6N9YPP8"/>
<name>A0A6N9YPP8_9ACTN</name>
<gene>
    <name evidence="2" type="ORF">G1H11_16595</name>
</gene>
<proteinExistence type="predicted"/>
<dbReference type="EMBL" id="JAAGOB010000008">
    <property type="protein sequence ID" value="NED96927.1"/>
    <property type="molecule type" value="Genomic_DNA"/>
</dbReference>
<organism evidence="2 3">
    <name type="scientific">Phytoactinopolyspora alkaliphila</name>
    <dbReference type="NCBI Taxonomy" id="1783498"/>
    <lineage>
        <taxon>Bacteria</taxon>
        <taxon>Bacillati</taxon>
        <taxon>Actinomycetota</taxon>
        <taxon>Actinomycetes</taxon>
        <taxon>Jiangellales</taxon>
        <taxon>Jiangellaceae</taxon>
        <taxon>Phytoactinopolyspora</taxon>
    </lineage>
</organism>
<keyword evidence="3" id="KW-1185">Reference proteome</keyword>
<accession>A0A6N9YPP8</accession>
<feature type="region of interest" description="Disordered" evidence="1">
    <location>
        <begin position="1"/>
        <end position="61"/>
    </location>
</feature>
<evidence type="ECO:0000256" key="1">
    <source>
        <dbReference type="SAM" id="MobiDB-lite"/>
    </source>
</evidence>
<dbReference type="RefSeq" id="WP_163819696.1">
    <property type="nucleotide sequence ID" value="NZ_JAAGOB010000008.1"/>
</dbReference>
<feature type="compositionally biased region" description="Basic and acidic residues" evidence="1">
    <location>
        <begin position="50"/>
        <end position="61"/>
    </location>
</feature>
<dbReference type="Proteomes" id="UP000469185">
    <property type="component" value="Unassembled WGS sequence"/>
</dbReference>
<evidence type="ECO:0000313" key="3">
    <source>
        <dbReference type="Proteomes" id="UP000469185"/>
    </source>
</evidence>
<comment type="caution">
    <text evidence="2">The sequence shown here is derived from an EMBL/GenBank/DDBJ whole genome shotgun (WGS) entry which is preliminary data.</text>
</comment>
<protein>
    <submittedName>
        <fullName evidence="2">Uncharacterized protein</fullName>
    </submittedName>
</protein>